<dbReference type="SUPFAM" id="SSF55729">
    <property type="entry name" value="Acyl-CoA N-acyltransferases (Nat)"/>
    <property type="match status" value="1"/>
</dbReference>
<evidence type="ECO:0000313" key="3">
    <source>
        <dbReference type="EMBL" id="KAB8126589.1"/>
    </source>
</evidence>
<accession>A0A7C8KMT1</accession>
<dbReference type="InterPro" id="IPR016181">
    <property type="entry name" value="Acyl_CoA_acyltransferase"/>
</dbReference>
<dbReference type="InterPro" id="IPR000182">
    <property type="entry name" value="GNAT_dom"/>
</dbReference>
<dbReference type="EMBL" id="WEID01000104">
    <property type="protein sequence ID" value="KAB8126589.1"/>
    <property type="molecule type" value="Genomic_DNA"/>
</dbReference>
<keyword evidence="1 3" id="KW-0808">Transferase</keyword>
<dbReference type="OrthoDB" id="9789603at2"/>
<comment type="caution">
    <text evidence="3">The sequence shown here is derived from an EMBL/GenBank/DDBJ whole genome shotgun (WGS) entry which is preliminary data.</text>
</comment>
<feature type="domain" description="N-acetyltransferase" evidence="2">
    <location>
        <begin position="8"/>
        <end position="172"/>
    </location>
</feature>
<organism evidence="3 4">
    <name type="scientific">Gracilibacillus oryzae</name>
    <dbReference type="NCBI Taxonomy" id="1672701"/>
    <lineage>
        <taxon>Bacteria</taxon>
        <taxon>Bacillati</taxon>
        <taxon>Bacillota</taxon>
        <taxon>Bacilli</taxon>
        <taxon>Bacillales</taxon>
        <taxon>Bacillaceae</taxon>
        <taxon>Gracilibacillus</taxon>
    </lineage>
</organism>
<proteinExistence type="predicted"/>
<dbReference type="GO" id="GO:0008080">
    <property type="term" value="F:N-acetyltransferase activity"/>
    <property type="evidence" value="ECO:0007669"/>
    <property type="project" value="InterPro"/>
</dbReference>
<name>A0A7C8KMT1_9BACI</name>
<protein>
    <submittedName>
        <fullName evidence="3">GNAT family N-acetyltransferase</fullName>
    </submittedName>
</protein>
<dbReference type="PANTHER" id="PTHR13947">
    <property type="entry name" value="GNAT FAMILY N-ACETYLTRANSFERASE"/>
    <property type="match status" value="1"/>
</dbReference>
<dbReference type="RefSeq" id="WP_153406593.1">
    <property type="nucleotide sequence ID" value="NZ_ML762448.1"/>
</dbReference>
<dbReference type="Gene3D" id="3.40.630.30">
    <property type="match status" value="1"/>
</dbReference>
<dbReference type="PANTHER" id="PTHR13947:SF37">
    <property type="entry name" value="LD18367P"/>
    <property type="match status" value="1"/>
</dbReference>
<dbReference type="Pfam" id="PF00583">
    <property type="entry name" value="Acetyltransf_1"/>
    <property type="match status" value="1"/>
</dbReference>
<dbReference type="AlphaFoldDB" id="A0A7C8KMT1"/>
<evidence type="ECO:0000259" key="2">
    <source>
        <dbReference type="PROSITE" id="PS51186"/>
    </source>
</evidence>
<dbReference type="CDD" id="cd04301">
    <property type="entry name" value="NAT_SF"/>
    <property type="match status" value="1"/>
</dbReference>
<evidence type="ECO:0000313" key="4">
    <source>
        <dbReference type="Proteomes" id="UP000480246"/>
    </source>
</evidence>
<sequence length="172" mass="20284">MELTKEKVVIREIRKDDVPEAIKFVLKIFHEVFPFELGEASRTQLFNMEEIYINKDDAFFAGAFTEGGTLVGTIAVQRYDNRIETIKDRFDLEETAEITKCYLDSAYRRMGIGSLLFEEALRFCENNDRYKTLYLHTHKFLPGGFPFWKKKGFSIVLDEQDEMEMVHMEREL</sequence>
<gene>
    <name evidence="3" type="ORF">F9U64_19705</name>
</gene>
<dbReference type="InterPro" id="IPR050769">
    <property type="entry name" value="NAT_camello-type"/>
</dbReference>
<keyword evidence="4" id="KW-1185">Reference proteome</keyword>
<dbReference type="PROSITE" id="PS51186">
    <property type="entry name" value="GNAT"/>
    <property type="match status" value="1"/>
</dbReference>
<evidence type="ECO:0000256" key="1">
    <source>
        <dbReference type="ARBA" id="ARBA00022679"/>
    </source>
</evidence>
<dbReference type="Proteomes" id="UP000480246">
    <property type="component" value="Unassembled WGS sequence"/>
</dbReference>
<reference evidence="3 4" key="1">
    <citation type="submission" date="2019-10" db="EMBL/GenBank/DDBJ databases">
        <title>Gracilibacillus sp. nov. isolated from rice seeds.</title>
        <authorList>
            <person name="He S."/>
        </authorList>
    </citation>
    <scope>NUCLEOTIDE SEQUENCE [LARGE SCALE GENOMIC DNA]</scope>
    <source>
        <strain evidence="3 4">TD8</strain>
    </source>
</reference>